<comment type="caution">
    <text evidence="1">The sequence shown here is derived from an EMBL/GenBank/DDBJ whole genome shotgun (WGS) entry which is preliminary data.</text>
</comment>
<evidence type="ECO:0000313" key="1">
    <source>
        <dbReference type="EMBL" id="GFT73816.1"/>
    </source>
</evidence>
<sequence length="104" mass="11953">MFLYLSHFAGFRDSLSTEDSDTELLAFDISDSISQYQDSFYTAQPNFLANCYDSSEENTELRSQVSFYSKQTNLLVKYCDPSEERMELQLKHLHEGTVISLTAV</sequence>
<reference evidence="1" key="1">
    <citation type="submission" date="2020-08" db="EMBL/GenBank/DDBJ databases">
        <title>Multicomponent nature underlies the extraordinary mechanical properties of spider dragline silk.</title>
        <authorList>
            <person name="Kono N."/>
            <person name="Nakamura H."/>
            <person name="Mori M."/>
            <person name="Yoshida Y."/>
            <person name="Ohtoshi R."/>
            <person name="Malay A.D."/>
            <person name="Moran D.A.P."/>
            <person name="Tomita M."/>
            <person name="Numata K."/>
            <person name="Arakawa K."/>
        </authorList>
    </citation>
    <scope>NUCLEOTIDE SEQUENCE</scope>
</reference>
<name>A0A8X6PLK0_NEPPI</name>
<evidence type="ECO:0000313" key="2">
    <source>
        <dbReference type="Proteomes" id="UP000887013"/>
    </source>
</evidence>
<accession>A0A8X6PLK0</accession>
<dbReference type="Proteomes" id="UP000887013">
    <property type="component" value="Unassembled WGS sequence"/>
</dbReference>
<keyword evidence="2" id="KW-1185">Reference proteome</keyword>
<protein>
    <submittedName>
        <fullName evidence="1">Uncharacterized protein</fullName>
    </submittedName>
</protein>
<proteinExistence type="predicted"/>
<gene>
    <name evidence="1" type="ORF">NPIL_60931</name>
</gene>
<organism evidence="1 2">
    <name type="scientific">Nephila pilipes</name>
    <name type="common">Giant wood spider</name>
    <name type="synonym">Nephila maculata</name>
    <dbReference type="NCBI Taxonomy" id="299642"/>
    <lineage>
        <taxon>Eukaryota</taxon>
        <taxon>Metazoa</taxon>
        <taxon>Ecdysozoa</taxon>
        <taxon>Arthropoda</taxon>
        <taxon>Chelicerata</taxon>
        <taxon>Arachnida</taxon>
        <taxon>Araneae</taxon>
        <taxon>Araneomorphae</taxon>
        <taxon>Entelegynae</taxon>
        <taxon>Araneoidea</taxon>
        <taxon>Nephilidae</taxon>
        <taxon>Nephila</taxon>
    </lineage>
</organism>
<dbReference type="AlphaFoldDB" id="A0A8X6PLK0"/>
<dbReference type="EMBL" id="BMAW01117182">
    <property type="protein sequence ID" value="GFT73816.1"/>
    <property type="molecule type" value="Genomic_DNA"/>
</dbReference>